<dbReference type="SUPFAM" id="SSF53335">
    <property type="entry name" value="S-adenosyl-L-methionine-dependent methyltransferases"/>
    <property type="match status" value="1"/>
</dbReference>
<dbReference type="EMBL" id="NWSH01003045">
    <property type="protein sequence ID" value="PCG67055.1"/>
    <property type="molecule type" value="Genomic_DNA"/>
</dbReference>
<comment type="caution">
    <text evidence="1">The sequence shown here is derived from an EMBL/GenBank/DDBJ whole genome shotgun (WGS) entry which is preliminary data.</text>
</comment>
<dbReference type="InterPro" id="IPR029063">
    <property type="entry name" value="SAM-dependent_MTases_sf"/>
</dbReference>
<dbReference type="STRING" id="7102.A0A2A4J4P4"/>
<evidence type="ECO:0000313" key="1">
    <source>
        <dbReference type="EMBL" id="PCG67055.1"/>
    </source>
</evidence>
<accession>A0A2A4J4P4</accession>
<reference evidence="1" key="1">
    <citation type="submission" date="2017-09" db="EMBL/GenBank/DDBJ databases">
        <title>Contemporary evolution of a Lepidopteran species, Heliothis virescens, in response to modern agricultural practices.</title>
        <authorList>
            <person name="Fritz M.L."/>
            <person name="Deyonke A.M."/>
            <person name="Papanicolaou A."/>
            <person name="Micinski S."/>
            <person name="Westbrook J."/>
            <person name="Gould F."/>
        </authorList>
    </citation>
    <scope>NUCLEOTIDE SEQUENCE [LARGE SCALE GENOMIC DNA]</scope>
    <source>
        <strain evidence="1">HvINT-</strain>
        <tissue evidence="1">Whole body</tissue>
    </source>
</reference>
<sequence length="199" mass="23074">MDIVADITELYKDNNWKEIVHRYHDHPERNKVLWVYPSEENFQFVKTCLAELNCDRVVSIGCGSGLLEWMIIEATGVPVSGIEVDGAWWRCKYAPPTFIPLHFTPAEIDNDTITLLQRNNNTAILFCYFNNRNAFEDYLKYYKGNVLIIIGPHKIGVHTDPKPFDDVSEDWVLYKSQEIRNSGDFIAVYTKQNIETHSI</sequence>
<protein>
    <submittedName>
        <fullName evidence="1">Uncharacterized protein</fullName>
    </submittedName>
</protein>
<dbReference type="AlphaFoldDB" id="A0A2A4J4P4"/>
<name>A0A2A4J4P4_HELVI</name>
<organism evidence="1">
    <name type="scientific">Heliothis virescens</name>
    <name type="common">Tobacco budworm moth</name>
    <dbReference type="NCBI Taxonomy" id="7102"/>
    <lineage>
        <taxon>Eukaryota</taxon>
        <taxon>Metazoa</taxon>
        <taxon>Ecdysozoa</taxon>
        <taxon>Arthropoda</taxon>
        <taxon>Hexapoda</taxon>
        <taxon>Insecta</taxon>
        <taxon>Pterygota</taxon>
        <taxon>Neoptera</taxon>
        <taxon>Endopterygota</taxon>
        <taxon>Lepidoptera</taxon>
        <taxon>Glossata</taxon>
        <taxon>Ditrysia</taxon>
        <taxon>Noctuoidea</taxon>
        <taxon>Noctuidae</taxon>
        <taxon>Heliothinae</taxon>
        <taxon>Heliothis</taxon>
    </lineage>
</organism>
<gene>
    <name evidence="1" type="ORF">B5V51_6913</name>
</gene>
<proteinExistence type="predicted"/>